<reference evidence="24" key="1">
    <citation type="submission" date="2018-05" db="EMBL/GenBank/DDBJ databases">
        <title>Draft genome of Mucuna pruriens seed.</title>
        <authorList>
            <person name="Nnadi N.E."/>
            <person name="Vos R."/>
            <person name="Hasami M.H."/>
            <person name="Devisetty U.K."/>
            <person name="Aguiy J.C."/>
        </authorList>
    </citation>
    <scope>NUCLEOTIDE SEQUENCE [LARGE SCALE GENOMIC DNA]</scope>
    <source>
        <strain evidence="24">JCA_2017</strain>
    </source>
</reference>
<keyword evidence="14 22" id="KW-1133">Transmembrane helix</keyword>
<dbReference type="SMART" id="SM00369">
    <property type="entry name" value="LRR_TYP"/>
    <property type="match status" value="5"/>
</dbReference>
<comment type="caution">
    <text evidence="24">The sequence shown here is derived from an EMBL/GenBank/DDBJ whole genome shotgun (WGS) entry which is preliminary data.</text>
</comment>
<dbReference type="Pfam" id="PF23598">
    <property type="entry name" value="LRR_14"/>
    <property type="match status" value="1"/>
</dbReference>
<dbReference type="GO" id="GO:0004674">
    <property type="term" value="F:protein serine/threonine kinase activity"/>
    <property type="evidence" value="ECO:0007669"/>
    <property type="project" value="UniProtKB-KW"/>
</dbReference>
<evidence type="ECO:0000256" key="14">
    <source>
        <dbReference type="ARBA" id="ARBA00022989"/>
    </source>
</evidence>
<dbReference type="FunFam" id="1.10.510.10:FF:000276">
    <property type="entry name" value="LRR receptor-like serine/threonine-protein kinase RCH1"/>
    <property type="match status" value="1"/>
</dbReference>
<dbReference type="Proteomes" id="UP000257109">
    <property type="component" value="Unassembled WGS sequence"/>
</dbReference>
<evidence type="ECO:0000256" key="20">
    <source>
        <dbReference type="PROSITE-ProRule" id="PRU10141"/>
    </source>
</evidence>
<evidence type="ECO:0000256" key="4">
    <source>
        <dbReference type="ARBA" id="ARBA00012513"/>
    </source>
</evidence>
<dbReference type="InterPro" id="IPR003591">
    <property type="entry name" value="Leu-rich_rpt_typical-subtyp"/>
</dbReference>
<dbReference type="SUPFAM" id="SSF56112">
    <property type="entry name" value="Protein kinase-like (PK-like)"/>
    <property type="match status" value="1"/>
</dbReference>
<keyword evidence="17" id="KW-0325">Glycoprotein</keyword>
<feature type="region of interest" description="Disordered" evidence="21">
    <location>
        <begin position="1"/>
        <end position="20"/>
    </location>
</feature>
<dbReference type="Pfam" id="PF00560">
    <property type="entry name" value="LRR_1"/>
    <property type="match status" value="3"/>
</dbReference>
<comment type="catalytic activity">
    <reaction evidence="18">
        <text>L-threonyl-[protein] + ATP = O-phospho-L-threonyl-[protein] + ADP + H(+)</text>
        <dbReference type="Rhea" id="RHEA:46608"/>
        <dbReference type="Rhea" id="RHEA-COMP:11060"/>
        <dbReference type="Rhea" id="RHEA-COMP:11605"/>
        <dbReference type="ChEBI" id="CHEBI:15378"/>
        <dbReference type="ChEBI" id="CHEBI:30013"/>
        <dbReference type="ChEBI" id="CHEBI:30616"/>
        <dbReference type="ChEBI" id="CHEBI:61977"/>
        <dbReference type="ChEBI" id="CHEBI:456216"/>
        <dbReference type="EC" id="2.7.11.1"/>
    </reaction>
</comment>
<evidence type="ECO:0000256" key="17">
    <source>
        <dbReference type="ARBA" id="ARBA00023180"/>
    </source>
</evidence>
<feature type="domain" description="Protein kinase" evidence="23">
    <location>
        <begin position="706"/>
        <end position="998"/>
    </location>
</feature>
<dbReference type="FunFam" id="3.30.200.20:FF:000540">
    <property type="entry name" value="Receptor-like protein kinase HAIKU2"/>
    <property type="match status" value="1"/>
</dbReference>
<evidence type="ECO:0000256" key="8">
    <source>
        <dbReference type="ARBA" id="ARBA00022692"/>
    </source>
</evidence>
<keyword evidence="6" id="KW-0433">Leucine-rich repeat</keyword>
<dbReference type="SUPFAM" id="SSF52058">
    <property type="entry name" value="L domain-like"/>
    <property type="match status" value="2"/>
</dbReference>
<dbReference type="InterPro" id="IPR000719">
    <property type="entry name" value="Prot_kinase_dom"/>
</dbReference>
<feature type="compositionally biased region" description="Basic and acidic residues" evidence="21">
    <location>
        <begin position="1"/>
        <end position="12"/>
    </location>
</feature>
<dbReference type="FunFam" id="3.80.10.10:FF:000905">
    <property type="entry name" value="Receptor-like protein kinase 7"/>
    <property type="match status" value="1"/>
</dbReference>
<evidence type="ECO:0000256" key="22">
    <source>
        <dbReference type="SAM" id="Phobius"/>
    </source>
</evidence>
<dbReference type="Gene3D" id="3.80.10.10">
    <property type="entry name" value="Ribonuclease Inhibitor"/>
    <property type="match status" value="4"/>
</dbReference>
<evidence type="ECO:0000256" key="10">
    <source>
        <dbReference type="ARBA" id="ARBA00022737"/>
    </source>
</evidence>
<feature type="transmembrane region" description="Helical" evidence="22">
    <location>
        <begin position="651"/>
        <end position="671"/>
    </location>
</feature>
<dbReference type="PROSITE" id="PS00107">
    <property type="entry name" value="PROTEIN_KINASE_ATP"/>
    <property type="match status" value="1"/>
</dbReference>
<evidence type="ECO:0000256" key="6">
    <source>
        <dbReference type="ARBA" id="ARBA00022614"/>
    </source>
</evidence>
<protein>
    <recommendedName>
        <fullName evidence="4">non-specific serine/threonine protein kinase</fullName>
        <ecNumber evidence="4">2.7.11.1</ecNumber>
    </recommendedName>
</protein>
<dbReference type="PANTHER" id="PTHR48056:SF41">
    <property type="entry name" value="RECEPTOR-LIKE PROTEIN KINASE HAIKU2"/>
    <property type="match status" value="1"/>
</dbReference>
<dbReference type="SMART" id="SM00220">
    <property type="entry name" value="S_TKc"/>
    <property type="match status" value="1"/>
</dbReference>
<dbReference type="InterPro" id="IPR055414">
    <property type="entry name" value="LRR_R13L4/SHOC2-like"/>
</dbReference>
<organism evidence="24 25">
    <name type="scientific">Mucuna pruriens</name>
    <name type="common">Velvet bean</name>
    <name type="synonym">Dolichos pruriens</name>
    <dbReference type="NCBI Taxonomy" id="157652"/>
    <lineage>
        <taxon>Eukaryota</taxon>
        <taxon>Viridiplantae</taxon>
        <taxon>Streptophyta</taxon>
        <taxon>Embryophyta</taxon>
        <taxon>Tracheophyta</taxon>
        <taxon>Spermatophyta</taxon>
        <taxon>Magnoliopsida</taxon>
        <taxon>eudicotyledons</taxon>
        <taxon>Gunneridae</taxon>
        <taxon>Pentapetalae</taxon>
        <taxon>rosids</taxon>
        <taxon>fabids</taxon>
        <taxon>Fabales</taxon>
        <taxon>Fabaceae</taxon>
        <taxon>Papilionoideae</taxon>
        <taxon>50 kb inversion clade</taxon>
        <taxon>NPAAA clade</taxon>
        <taxon>indigoferoid/millettioid clade</taxon>
        <taxon>Phaseoleae</taxon>
        <taxon>Mucuna</taxon>
    </lineage>
</organism>
<dbReference type="InterPro" id="IPR001611">
    <property type="entry name" value="Leu-rich_rpt"/>
</dbReference>
<name>A0A371GZQ0_MUCPR</name>
<comment type="subcellular location">
    <subcellularLocation>
        <location evidence="1">Membrane</location>
        <topology evidence="1">Single-pass membrane protein</topology>
    </subcellularLocation>
</comment>
<keyword evidence="15 22" id="KW-0472">Membrane</keyword>
<dbReference type="Pfam" id="PF08263">
    <property type="entry name" value="LRRNT_2"/>
    <property type="match status" value="1"/>
</dbReference>
<evidence type="ECO:0000256" key="21">
    <source>
        <dbReference type="SAM" id="MobiDB-lite"/>
    </source>
</evidence>
<keyword evidence="10" id="KW-0677">Repeat</keyword>
<keyword evidence="11 20" id="KW-0547">Nucleotide-binding</keyword>
<dbReference type="EMBL" id="QJKJ01003987">
    <property type="protein sequence ID" value="RDX96030.1"/>
    <property type="molecule type" value="Genomic_DNA"/>
</dbReference>
<dbReference type="GO" id="GO:0005524">
    <property type="term" value="F:ATP binding"/>
    <property type="evidence" value="ECO:0007669"/>
    <property type="project" value="UniProtKB-UniRule"/>
</dbReference>
<evidence type="ECO:0000256" key="2">
    <source>
        <dbReference type="ARBA" id="ARBA00008684"/>
    </source>
</evidence>
<keyword evidence="13 20" id="KW-0067">ATP-binding</keyword>
<dbReference type="GO" id="GO:0009791">
    <property type="term" value="P:post-embryonic development"/>
    <property type="evidence" value="ECO:0007669"/>
    <property type="project" value="UniProtKB-ARBA"/>
</dbReference>
<dbReference type="InterPro" id="IPR008271">
    <property type="entry name" value="Ser/Thr_kinase_AS"/>
</dbReference>
<keyword evidence="16" id="KW-0675">Receptor</keyword>
<accession>A0A371GZQ0</accession>
<keyword evidence="7" id="KW-0808">Transferase</keyword>
<dbReference type="InterPro" id="IPR032675">
    <property type="entry name" value="LRR_dom_sf"/>
</dbReference>
<evidence type="ECO:0000313" key="24">
    <source>
        <dbReference type="EMBL" id="RDX96030.1"/>
    </source>
</evidence>
<comment type="similarity">
    <text evidence="2">Belongs to the protein kinase superfamily. Ser/Thr protein kinase family.</text>
</comment>
<keyword evidence="25" id="KW-1185">Reference proteome</keyword>
<evidence type="ECO:0000256" key="11">
    <source>
        <dbReference type="ARBA" id="ARBA00022741"/>
    </source>
</evidence>
<proteinExistence type="inferred from homology"/>
<evidence type="ECO:0000256" key="9">
    <source>
        <dbReference type="ARBA" id="ARBA00022729"/>
    </source>
</evidence>
<dbReference type="Gene3D" id="1.10.510.10">
    <property type="entry name" value="Transferase(Phosphotransferase) domain 1"/>
    <property type="match status" value="1"/>
</dbReference>
<keyword evidence="8 22" id="KW-0812">Transmembrane</keyword>
<dbReference type="GO" id="GO:0001653">
    <property type="term" value="F:peptide receptor activity"/>
    <property type="evidence" value="ECO:0007669"/>
    <property type="project" value="UniProtKB-ARBA"/>
</dbReference>
<evidence type="ECO:0000256" key="15">
    <source>
        <dbReference type="ARBA" id="ARBA00023136"/>
    </source>
</evidence>
<feature type="binding site" evidence="20">
    <location>
        <position position="734"/>
    </location>
    <ligand>
        <name>ATP</name>
        <dbReference type="ChEBI" id="CHEBI:30616"/>
    </ligand>
</feature>
<keyword evidence="9" id="KW-0732">Signal</keyword>
<evidence type="ECO:0000256" key="3">
    <source>
        <dbReference type="ARBA" id="ARBA00009592"/>
    </source>
</evidence>
<dbReference type="OrthoDB" id="2015831at2759"/>
<dbReference type="FunFam" id="3.80.10.10:FF:000413">
    <property type="entry name" value="Inactive leucine-rich repeat receptor-like protein kinase"/>
    <property type="match status" value="1"/>
</dbReference>
<feature type="non-terminal residue" evidence="24">
    <location>
        <position position="1"/>
    </location>
</feature>
<evidence type="ECO:0000256" key="7">
    <source>
        <dbReference type="ARBA" id="ARBA00022679"/>
    </source>
</evidence>
<dbReference type="CDD" id="cd14066">
    <property type="entry name" value="STKc_IRAK"/>
    <property type="match status" value="1"/>
</dbReference>
<evidence type="ECO:0000256" key="18">
    <source>
        <dbReference type="ARBA" id="ARBA00047899"/>
    </source>
</evidence>
<dbReference type="FunFam" id="3.80.10.10:FF:000111">
    <property type="entry name" value="LRR receptor-like serine/threonine-protein kinase ERECTA"/>
    <property type="match status" value="1"/>
</dbReference>
<evidence type="ECO:0000259" key="23">
    <source>
        <dbReference type="PROSITE" id="PS50011"/>
    </source>
</evidence>
<dbReference type="Gene3D" id="3.30.200.20">
    <property type="entry name" value="Phosphorylase Kinase, domain 1"/>
    <property type="match status" value="1"/>
</dbReference>
<dbReference type="Pfam" id="PF00069">
    <property type="entry name" value="Pkinase"/>
    <property type="match status" value="1"/>
</dbReference>
<dbReference type="PANTHER" id="PTHR48056">
    <property type="entry name" value="LRR RECEPTOR-LIKE SERINE/THREONINE-PROTEIN KINASE-RELATED"/>
    <property type="match status" value="1"/>
</dbReference>
<evidence type="ECO:0000256" key="1">
    <source>
        <dbReference type="ARBA" id="ARBA00004167"/>
    </source>
</evidence>
<dbReference type="InterPro" id="IPR050647">
    <property type="entry name" value="Plant_LRR-RLKs"/>
</dbReference>
<evidence type="ECO:0000256" key="12">
    <source>
        <dbReference type="ARBA" id="ARBA00022777"/>
    </source>
</evidence>
<comment type="catalytic activity">
    <reaction evidence="19">
        <text>L-seryl-[protein] + ATP = O-phospho-L-seryl-[protein] + ADP + H(+)</text>
        <dbReference type="Rhea" id="RHEA:17989"/>
        <dbReference type="Rhea" id="RHEA-COMP:9863"/>
        <dbReference type="Rhea" id="RHEA-COMP:11604"/>
        <dbReference type="ChEBI" id="CHEBI:15378"/>
        <dbReference type="ChEBI" id="CHEBI:29999"/>
        <dbReference type="ChEBI" id="CHEBI:30616"/>
        <dbReference type="ChEBI" id="CHEBI:83421"/>
        <dbReference type="ChEBI" id="CHEBI:456216"/>
        <dbReference type="EC" id="2.7.11.1"/>
    </reaction>
</comment>
<dbReference type="STRING" id="157652.A0A371GZQ0"/>
<comment type="similarity">
    <text evidence="3">Belongs to the RLP family.</text>
</comment>
<dbReference type="Pfam" id="PF13855">
    <property type="entry name" value="LRR_8"/>
    <property type="match status" value="2"/>
</dbReference>
<dbReference type="InterPro" id="IPR013210">
    <property type="entry name" value="LRR_N_plant-typ"/>
</dbReference>
<dbReference type="GO" id="GO:0016020">
    <property type="term" value="C:membrane"/>
    <property type="evidence" value="ECO:0007669"/>
    <property type="project" value="UniProtKB-SubCell"/>
</dbReference>
<dbReference type="AlphaFoldDB" id="A0A371GZQ0"/>
<evidence type="ECO:0000256" key="5">
    <source>
        <dbReference type="ARBA" id="ARBA00022527"/>
    </source>
</evidence>
<dbReference type="InterPro" id="IPR017441">
    <property type="entry name" value="Protein_kinase_ATP_BS"/>
</dbReference>
<gene>
    <name evidence="24" type="primary">IKU2</name>
    <name evidence="24" type="ORF">CR513_21351</name>
</gene>
<evidence type="ECO:0000256" key="19">
    <source>
        <dbReference type="ARBA" id="ARBA00048679"/>
    </source>
</evidence>
<keyword evidence="5" id="KW-0723">Serine/threonine-protein kinase</keyword>
<evidence type="ECO:0000256" key="13">
    <source>
        <dbReference type="ARBA" id="ARBA00022840"/>
    </source>
</evidence>
<dbReference type="PROSITE" id="PS00108">
    <property type="entry name" value="PROTEIN_KINASE_ST"/>
    <property type="match status" value="1"/>
</dbReference>
<sequence length="1008" mass="110818">MHVDHFPCETKPKIQHTNHPSIPLPPPPTLHFNNPIFSAGMFAGDIFRHGSPPVIILTTLLFLCLVAPSLSDELQPLMKFKSSIQSSNANVFTSWTQANSPCQFAGILCNSKGFVSEINLAQKQLAGTVSFDALCELQWLENISLGSNYLHGSISERLRKCTNLKHLDLGMNLFTGPMPDLSTLHKLEFLNLNASGISGVFPWKSLENLTSLEFLSLGDNLLEEASFPLEVLKLEKLYWLYLTNCSISGNIPPEIGNLTLLQNLELSDNNLSGEIPANIGKLKRLRQLELYDNHLSGKLPLGFGNLTSLVNFDASFNQLEGDLSEVRSLSNLASLQLFGNQFSGEIPKELGDLKSLTELSLYGNKLTGPLPQKLGSWVGMQYIDVSDNSLVGPIPPHLCKNNQIDELALLNNSFSGTIPETYANCTSLVRFRLSRNSLSGVVPSGIWGLPNLELIDLAMNQFEGPVASDISKAKSLAQLFLSNNKFSGELPLEISEASSLVSIHLNTNQFYGHIPETIGNLKKLTSLTLNGNNLSGIVPDSIGSCTSLSEINLAGNSLSGAIPASIGSLPTLNLLNLSSNRLSGEIPSSLSSLRLSLLDLSNNQLFGSIPESLAISAFKDGFMGNPGLCSQTLKGFRPCSMQSSSSRRLRNLVVCFIAVIMVLLVACLVFTKLRQNKFEKPLKTTSWNVKQYRVLNFNENEIIDGIKGENLIGKGGSGNVYRVVLKNGAVFAVKHIWISNPSERGSCRSTSVMLRRSSRSPEYDAEVATLSSIRHMNVVKLYCSITSEDSSLLVYEFLPNGSLWDRLHTCKKKSQMGWEVRYDIALGAARGLEYLHHGCDRPVIHRDVKSSNILLDEEWKPRIADFGLAKILLGGAGNWTNVIAGTLGYMPPEYAYTCKVTEKSDVYSFGVVLMELVTGKRPMEPEFGENHDIVYWVCNNIRSREEALELVDPTIEKHFKEDAMKVLRIATLCTGKIPASRPSMRMLVQMLEEADPCATTKMIVTIEA</sequence>
<dbReference type="EC" id="2.7.11.1" evidence="4"/>
<dbReference type="PROSITE" id="PS50011">
    <property type="entry name" value="PROTEIN_KINASE_DOM"/>
    <property type="match status" value="1"/>
</dbReference>
<dbReference type="InterPro" id="IPR011009">
    <property type="entry name" value="Kinase-like_dom_sf"/>
</dbReference>
<evidence type="ECO:0000313" key="25">
    <source>
        <dbReference type="Proteomes" id="UP000257109"/>
    </source>
</evidence>
<keyword evidence="12" id="KW-0418">Kinase</keyword>
<evidence type="ECO:0000256" key="16">
    <source>
        <dbReference type="ARBA" id="ARBA00023170"/>
    </source>
</evidence>